<evidence type="ECO:0000313" key="3">
    <source>
        <dbReference type="EMBL" id="KWW98384.1"/>
    </source>
</evidence>
<dbReference type="PATRIC" id="fig|1469144.10.peg.75"/>
<dbReference type="InterPro" id="IPR002696">
    <property type="entry name" value="Membr_insert_effic_factor_YidD"/>
</dbReference>
<evidence type="ECO:0000313" key="4">
    <source>
        <dbReference type="EMBL" id="KWX06309.1"/>
    </source>
</evidence>
<comment type="caution">
    <text evidence="3">The sequence shown here is derived from an EMBL/GenBank/DDBJ whole genome shotgun (WGS) entry which is preliminary data.</text>
</comment>
<comment type="subcellular location">
    <subcellularLocation>
        <location evidence="1">Cell membrane</location>
        <topology evidence="1">Peripheral membrane protein</topology>
        <orientation evidence="1">Cytoplasmic side</orientation>
    </subcellularLocation>
</comment>
<dbReference type="EMBL" id="LAXD01000001">
    <property type="protein sequence ID" value="KWW98384.1"/>
    <property type="molecule type" value="Genomic_DNA"/>
</dbReference>
<dbReference type="GO" id="GO:0005886">
    <property type="term" value="C:plasma membrane"/>
    <property type="evidence" value="ECO:0007669"/>
    <property type="project" value="UniProtKB-SubCell"/>
</dbReference>
<accession>A0A132MKK0</accession>
<dbReference type="NCBIfam" id="TIGR00278">
    <property type="entry name" value="membrane protein insertion efficiency factor YidD"/>
    <property type="match status" value="1"/>
</dbReference>
<evidence type="ECO:0000256" key="1">
    <source>
        <dbReference type="HAMAP-Rule" id="MF_00386"/>
    </source>
</evidence>
<comment type="function">
    <text evidence="1">Could be involved in insertion of integral membrane proteins into the membrane.</text>
</comment>
<dbReference type="OrthoDB" id="9801753at2"/>
<dbReference type="Pfam" id="PF01809">
    <property type="entry name" value="YidD"/>
    <property type="match status" value="1"/>
</dbReference>
<dbReference type="EMBL" id="JYIK01001107">
    <property type="protein sequence ID" value="KWX06309.1"/>
    <property type="molecule type" value="Genomic_DNA"/>
</dbReference>
<dbReference type="AlphaFoldDB" id="A0A132MKK0"/>
<reference evidence="5" key="3">
    <citation type="submission" date="2015-04" db="EMBL/GenBank/DDBJ databases">
        <title>Physiological reanalysis, assessment of diazotrophy, and genome sequences of multiple isolates of Streptomyces thermoautotrophicus.</title>
        <authorList>
            <person name="MacKellar D.C."/>
            <person name="Lieber L."/>
            <person name="Norman J."/>
            <person name="Bolger A."/>
            <person name="Tobin C."/>
            <person name="Murray J.W."/>
            <person name="Chang R."/>
            <person name="Ford T."/>
            <person name="Nguyen P.Q."/>
            <person name="Woodward J."/>
            <person name="Permingeat H."/>
            <person name="Joshi N.S."/>
            <person name="Silver P.A."/>
            <person name="Usadel B."/>
            <person name="Rutherford A.W."/>
            <person name="Friesen M."/>
            <person name="Prell J."/>
        </authorList>
    </citation>
    <scope>NUCLEOTIDE SEQUENCE [LARGE SCALE GENOMIC DNA]</scope>
    <source>
        <strain evidence="5">H1</strain>
    </source>
</reference>
<dbReference type="Proteomes" id="UP000070188">
    <property type="component" value="Unassembled WGS sequence"/>
</dbReference>
<dbReference type="RefSeq" id="WP_067421218.1">
    <property type="nucleotide sequence ID" value="NZ_CP171739.1"/>
</dbReference>
<dbReference type="STRING" id="1469144.LI90_4"/>
<comment type="similarity">
    <text evidence="1">Belongs to the UPF0161 family.</text>
</comment>
<keyword evidence="1" id="KW-0472">Membrane</keyword>
<evidence type="ECO:0000313" key="6">
    <source>
        <dbReference type="Proteomes" id="UP000070598"/>
    </source>
</evidence>
<proteinExistence type="inferred from homology"/>
<dbReference type="Proteomes" id="UP000070598">
    <property type="component" value="Unassembled WGS sequence"/>
</dbReference>
<name>A0A132MKK0_9ACTN</name>
<dbReference type="HAMAP" id="MF_00386">
    <property type="entry name" value="UPF0161_YidD"/>
    <property type="match status" value="1"/>
</dbReference>
<dbReference type="PANTHER" id="PTHR33383:SF1">
    <property type="entry name" value="MEMBRANE PROTEIN INSERTION EFFICIENCY FACTOR-RELATED"/>
    <property type="match status" value="1"/>
</dbReference>
<reference evidence="4" key="2">
    <citation type="submission" date="2015-02" db="EMBL/GenBank/DDBJ databases">
        <title>Physiological reanalysis, assessment of diazotrophy, and genome sequences of multiple isolates of Streptomyces thermoautotrophicus.</title>
        <authorList>
            <person name="MacKellar D.C."/>
            <person name="Lieber L."/>
            <person name="Norman J."/>
            <person name="Bolger A."/>
            <person name="Tobin C."/>
            <person name="Murray J.W."/>
            <person name="Prell J."/>
        </authorList>
    </citation>
    <scope>NUCLEOTIDE SEQUENCE [LARGE SCALE GENOMIC DNA]</scope>
    <source>
        <strain evidence="4">UBT1</strain>
    </source>
</reference>
<dbReference type="PANTHER" id="PTHR33383">
    <property type="entry name" value="MEMBRANE PROTEIN INSERTION EFFICIENCY FACTOR-RELATED"/>
    <property type="match status" value="1"/>
</dbReference>
<keyword evidence="1" id="KW-1003">Cell membrane</keyword>
<dbReference type="SMART" id="SM01234">
    <property type="entry name" value="Haemolytic"/>
    <property type="match status" value="1"/>
</dbReference>
<evidence type="ECO:0000256" key="2">
    <source>
        <dbReference type="SAM" id="MobiDB-lite"/>
    </source>
</evidence>
<gene>
    <name evidence="3" type="ORF">LI90_4</name>
    <name evidence="4" type="ORF">TR74_22405</name>
</gene>
<sequence length="95" mass="10656">MKYLLMALIRVYQWTISPLLGPVCRFYPSCSRYGYEAIATYGAIKGTYLTVRRLLRCHPWNPGGYDPVPPREESRMKKTSGASDASPTEPTPQGA</sequence>
<reference evidence="3" key="4">
    <citation type="submission" date="2015-04" db="EMBL/GenBank/DDBJ databases">
        <title>Physiological reanalysis, assessment of diazotrophy, and genome sequences of multiple isolates of Streptomyces thermoautotrophicus.</title>
        <authorList>
            <person name="MacKellar D.C."/>
            <person name="Lieber L."/>
            <person name="Norman J."/>
            <person name="Bolger A."/>
            <person name="Tobin C."/>
            <person name="Murray J.W."/>
            <person name="Woodward J."/>
            <person name="Friesen M."/>
            <person name="Prell J."/>
        </authorList>
    </citation>
    <scope>NUCLEOTIDE SEQUENCE [LARGE SCALE GENOMIC DNA]</scope>
    <source>
        <strain evidence="3">H1</strain>
    </source>
</reference>
<feature type="region of interest" description="Disordered" evidence="2">
    <location>
        <begin position="59"/>
        <end position="95"/>
    </location>
</feature>
<keyword evidence="5" id="KW-1185">Reference proteome</keyword>
<organism evidence="3 5">
    <name type="scientific">Carbonactinospora thermoautotrophica</name>
    <dbReference type="NCBI Taxonomy" id="1469144"/>
    <lineage>
        <taxon>Bacteria</taxon>
        <taxon>Bacillati</taxon>
        <taxon>Actinomycetota</taxon>
        <taxon>Actinomycetes</taxon>
        <taxon>Kitasatosporales</taxon>
        <taxon>Carbonactinosporaceae</taxon>
        <taxon>Carbonactinospora</taxon>
    </lineage>
</organism>
<evidence type="ECO:0000313" key="5">
    <source>
        <dbReference type="Proteomes" id="UP000070188"/>
    </source>
</evidence>
<reference evidence="6" key="1">
    <citation type="submission" date="2015-02" db="EMBL/GenBank/DDBJ databases">
        <title>Physiological reanalysis, assessment of diazotrophy, and genome sequences of multiple isolates of Streptomyces thermoautotrophicus.</title>
        <authorList>
            <person name="MacKellar D.C."/>
            <person name="Lieber L."/>
            <person name="Norman J."/>
            <person name="Bolger A."/>
            <person name="Tobin C."/>
            <person name="Murray J.W."/>
            <person name="Friesen M."/>
            <person name="Prell J."/>
        </authorList>
    </citation>
    <scope>NUCLEOTIDE SEQUENCE [LARGE SCALE GENOMIC DNA]</scope>
    <source>
        <strain evidence="6">UBT1</strain>
    </source>
</reference>
<protein>
    <recommendedName>
        <fullName evidence="1">Putative membrane protein insertion efficiency factor</fullName>
    </recommendedName>
</protein>